<dbReference type="PROSITE" id="PS01095">
    <property type="entry name" value="GH18_1"/>
    <property type="match status" value="1"/>
</dbReference>
<evidence type="ECO:0000256" key="5">
    <source>
        <dbReference type="ARBA" id="ARBA00022801"/>
    </source>
</evidence>
<evidence type="ECO:0000259" key="15">
    <source>
        <dbReference type="PROSITE" id="PS51782"/>
    </source>
</evidence>
<dbReference type="InterPro" id="IPR036861">
    <property type="entry name" value="Endochitinase-like_sf"/>
</dbReference>
<dbReference type="EMBL" id="KV745342">
    <property type="protein sequence ID" value="OCK75262.1"/>
    <property type="molecule type" value="Genomic_DNA"/>
</dbReference>
<organism evidence="17 18">
    <name type="scientific">Lepidopterella palustris CBS 459.81</name>
    <dbReference type="NCBI Taxonomy" id="1314670"/>
    <lineage>
        <taxon>Eukaryota</taxon>
        <taxon>Fungi</taxon>
        <taxon>Dikarya</taxon>
        <taxon>Ascomycota</taxon>
        <taxon>Pezizomycotina</taxon>
        <taxon>Dothideomycetes</taxon>
        <taxon>Pleosporomycetidae</taxon>
        <taxon>Mytilinidiales</taxon>
        <taxon>Argynnaceae</taxon>
        <taxon>Lepidopterella</taxon>
    </lineage>
</organism>
<evidence type="ECO:0000256" key="1">
    <source>
        <dbReference type="ARBA" id="ARBA00000822"/>
    </source>
</evidence>
<keyword evidence="8" id="KW-0119">Carbohydrate metabolism</keyword>
<evidence type="ECO:0000256" key="4">
    <source>
        <dbReference type="ARBA" id="ARBA00022669"/>
    </source>
</evidence>
<evidence type="ECO:0000256" key="9">
    <source>
        <dbReference type="ARBA" id="ARBA00023295"/>
    </source>
</evidence>
<keyword evidence="5 12" id="KW-0378">Hydrolase</keyword>
<comment type="similarity">
    <text evidence="2">Belongs to the glycosyl hydrolase 18 family. Chitinase class V subfamily.</text>
</comment>
<feature type="disulfide bond" evidence="11">
    <location>
        <begin position="436"/>
        <end position="450"/>
    </location>
</feature>
<proteinExistence type="inferred from homology"/>
<dbReference type="SUPFAM" id="SSF51445">
    <property type="entry name" value="(Trans)glycosidases"/>
    <property type="match status" value="1"/>
</dbReference>
<accession>A0A8E2E0R1</accession>
<evidence type="ECO:0000256" key="2">
    <source>
        <dbReference type="ARBA" id="ARBA00008682"/>
    </source>
</evidence>
<dbReference type="CDD" id="cd00035">
    <property type="entry name" value="ChtBD1"/>
    <property type="match status" value="1"/>
</dbReference>
<dbReference type="Pfam" id="PF00704">
    <property type="entry name" value="Glyco_hydro_18"/>
    <property type="match status" value="1"/>
</dbReference>
<evidence type="ECO:0000313" key="18">
    <source>
        <dbReference type="Proteomes" id="UP000250266"/>
    </source>
</evidence>
<feature type="chain" id="PRO_5034033103" description="chitinase" evidence="13">
    <location>
        <begin position="25"/>
        <end position="924"/>
    </location>
</feature>
<evidence type="ECO:0000256" key="8">
    <source>
        <dbReference type="ARBA" id="ARBA00023277"/>
    </source>
</evidence>
<protein>
    <recommendedName>
        <fullName evidence="3">chitinase</fullName>
        <ecNumber evidence="3">3.2.1.14</ecNumber>
    </recommendedName>
</protein>
<dbReference type="GO" id="GO:0008061">
    <property type="term" value="F:chitin binding"/>
    <property type="evidence" value="ECO:0007669"/>
    <property type="project" value="UniProtKB-UniRule"/>
</dbReference>
<dbReference type="GO" id="GO:0008843">
    <property type="term" value="F:endochitinase activity"/>
    <property type="evidence" value="ECO:0007669"/>
    <property type="project" value="UniProtKB-EC"/>
</dbReference>
<dbReference type="InterPro" id="IPR011583">
    <property type="entry name" value="Chitinase_II/V-like_cat"/>
</dbReference>
<evidence type="ECO:0000259" key="16">
    <source>
        <dbReference type="PROSITE" id="PS51910"/>
    </source>
</evidence>
<evidence type="ECO:0000313" key="17">
    <source>
        <dbReference type="EMBL" id="OCK75262.1"/>
    </source>
</evidence>
<dbReference type="PANTHER" id="PTHR47700:SF2">
    <property type="entry name" value="CHITINASE"/>
    <property type="match status" value="1"/>
</dbReference>
<dbReference type="CDD" id="cd02878">
    <property type="entry name" value="GH18_zymocin_alpha"/>
    <property type="match status" value="1"/>
</dbReference>
<dbReference type="InterPro" id="IPR017853">
    <property type="entry name" value="GH"/>
</dbReference>
<dbReference type="Gene3D" id="3.10.50.10">
    <property type="match status" value="1"/>
</dbReference>
<keyword evidence="6" id="KW-0146">Chitin degradation</keyword>
<dbReference type="PROSITE" id="PS51782">
    <property type="entry name" value="LYSM"/>
    <property type="match status" value="2"/>
</dbReference>
<dbReference type="Pfam" id="PF01476">
    <property type="entry name" value="LysM"/>
    <property type="match status" value="1"/>
</dbReference>
<keyword evidence="4 11" id="KW-0147">Chitin-binding</keyword>
<evidence type="ECO:0000256" key="6">
    <source>
        <dbReference type="ARBA" id="ARBA00023024"/>
    </source>
</evidence>
<dbReference type="SUPFAM" id="SSF54556">
    <property type="entry name" value="Chitinase insertion domain"/>
    <property type="match status" value="1"/>
</dbReference>
<keyword evidence="13" id="KW-0732">Signal</keyword>
<feature type="domain" description="GH18" evidence="16">
    <location>
        <begin position="486"/>
        <end position="857"/>
    </location>
</feature>
<keyword evidence="10" id="KW-0624">Polysaccharide degradation</keyword>
<sequence>MLSTPGAKFAVAAAVLALVGTVSAGNSTYYTGIDPCPALCQVATNNPNYWTTYHHLNRLKLCEKPMLLDFAVYTPLDDSNKTKTIRACTAAGLAARSSNAGAPTILPTNATQTAELQVAWWISTESAKVPNEPDTIVGAKELQNFLSDYINSDTSVLFAQYGSVSLGVNVGPRIQNHAVAATVIQRFVDYVQYNGMSRSLLMQVCGPSRDSDYTLGIVASAGPSSLEMAQNAVRSWNNGTCATGYDGIMSLGNITLLETTATKLTTRAAYKRSLHPRADCRTIQVVSGDSCASLASKCGISGNDFTKYNPSSTLCSTLQVGQHVCCSSGTLPDFAPKPNPDGSCASYLVHSGDYCAKIGSDHSLTVDKLESFNKNTWGWGGCNNLQAGVNMCLSTGGPPMPAPLSNAVCGPQVPGTSKPASGVNLANLNPCPLNACCDVWGQCGTTAEFCTPSGTGAPGTATPGTNGCISNCGSDIVNNGSPPSSFMSVAYFEGFNDQRPCVNMDVSQIDTSKYTHVHFAFATITHDFQVDISSIRSQFVKFAQLKGTRRILSFGGWTFSTDPSTYMIFRNGVTAANRNTLATNIANFIKAHNLDGVDIDWEYPGAPDIPGIPPGSMSDGSNYAAFLSVLRGLLPDKSVSIAAPASYWYLKPFPIKEISQTVDYIIFMTYDLHGQWDYGNKFSDPGCPGGNCLRSHINMTETYNALSMITKAGASSNKVIVGVTSYGRSFQMTNSGCTGPMCTYTGPLSGATPGICTQTAGYISNAEINDIIARNGNIQQFKDIKSDSNILVYNSVQWVAYMDDNTKNNRISQYQKWNFGGMTDWAVDLQSFSGPDPIPDTGDPNVQGAMNPYLQGCNDNEREIVLQTWQEAGQLAQDHYEWVPKGKWQDAMTMYMGAGSKDDWSFWTGPGPLESMPTCTTLPL</sequence>
<dbReference type="Gene3D" id="3.30.60.10">
    <property type="entry name" value="Endochitinase-like"/>
    <property type="match status" value="1"/>
</dbReference>
<dbReference type="SMART" id="SM00257">
    <property type="entry name" value="LysM"/>
    <property type="match status" value="2"/>
</dbReference>
<feature type="disulfide bond" evidence="11">
    <location>
        <begin position="431"/>
        <end position="443"/>
    </location>
</feature>
<feature type="domain" description="LysM" evidence="15">
    <location>
        <begin position="281"/>
        <end position="326"/>
    </location>
</feature>
<dbReference type="InterPro" id="IPR053214">
    <property type="entry name" value="LysM12-like"/>
</dbReference>
<dbReference type="Gene3D" id="3.20.20.80">
    <property type="entry name" value="Glycosidases"/>
    <property type="match status" value="1"/>
</dbReference>
<dbReference type="OrthoDB" id="73875at2759"/>
<keyword evidence="7" id="KW-0843">Virulence</keyword>
<dbReference type="InterPro" id="IPR036779">
    <property type="entry name" value="LysM_dom_sf"/>
</dbReference>
<dbReference type="Proteomes" id="UP000250266">
    <property type="component" value="Unassembled WGS sequence"/>
</dbReference>
<name>A0A8E2E0R1_9PEZI</name>
<dbReference type="PROSITE" id="PS51910">
    <property type="entry name" value="GH18_2"/>
    <property type="match status" value="1"/>
</dbReference>
<evidence type="ECO:0000256" key="10">
    <source>
        <dbReference type="ARBA" id="ARBA00023326"/>
    </source>
</evidence>
<reference evidence="17 18" key="1">
    <citation type="journal article" date="2016" name="Nat. Commun.">
        <title>Ectomycorrhizal ecology is imprinted in the genome of the dominant symbiotic fungus Cenococcum geophilum.</title>
        <authorList>
            <consortium name="DOE Joint Genome Institute"/>
            <person name="Peter M."/>
            <person name="Kohler A."/>
            <person name="Ohm R.A."/>
            <person name="Kuo A."/>
            <person name="Krutzmann J."/>
            <person name="Morin E."/>
            <person name="Arend M."/>
            <person name="Barry K.W."/>
            <person name="Binder M."/>
            <person name="Choi C."/>
            <person name="Clum A."/>
            <person name="Copeland A."/>
            <person name="Grisel N."/>
            <person name="Haridas S."/>
            <person name="Kipfer T."/>
            <person name="LaButti K."/>
            <person name="Lindquist E."/>
            <person name="Lipzen A."/>
            <person name="Maire R."/>
            <person name="Meier B."/>
            <person name="Mihaltcheva S."/>
            <person name="Molinier V."/>
            <person name="Murat C."/>
            <person name="Poggeler S."/>
            <person name="Quandt C.A."/>
            <person name="Sperisen C."/>
            <person name="Tritt A."/>
            <person name="Tisserant E."/>
            <person name="Crous P.W."/>
            <person name="Henrissat B."/>
            <person name="Nehls U."/>
            <person name="Egli S."/>
            <person name="Spatafora J.W."/>
            <person name="Grigoriev I.V."/>
            <person name="Martin F.M."/>
        </authorList>
    </citation>
    <scope>NUCLEOTIDE SEQUENCE [LARGE SCALE GENOMIC DNA]</scope>
    <source>
        <strain evidence="17 18">CBS 459.81</strain>
    </source>
</reference>
<dbReference type="CDD" id="cd00118">
    <property type="entry name" value="LysM"/>
    <property type="match status" value="1"/>
</dbReference>
<evidence type="ECO:0000256" key="11">
    <source>
        <dbReference type="PROSITE-ProRule" id="PRU00261"/>
    </source>
</evidence>
<dbReference type="GO" id="GO:0006032">
    <property type="term" value="P:chitin catabolic process"/>
    <property type="evidence" value="ECO:0007669"/>
    <property type="project" value="UniProtKB-KW"/>
</dbReference>
<feature type="domain" description="LysM" evidence="15">
    <location>
        <begin position="345"/>
        <end position="393"/>
    </location>
</feature>
<evidence type="ECO:0000256" key="13">
    <source>
        <dbReference type="SAM" id="SignalP"/>
    </source>
</evidence>
<keyword evidence="18" id="KW-1185">Reference proteome</keyword>
<dbReference type="AlphaFoldDB" id="A0A8E2E0R1"/>
<dbReference type="InterPro" id="IPR029070">
    <property type="entry name" value="Chitinase_insertion_sf"/>
</dbReference>
<evidence type="ECO:0000256" key="7">
    <source>
        <dbReference type="ARBA" id="ARBA00023026"/>
    </source>
</evidence>
<comment type="caution">
    <text evidence="11">Lacks conserved residue(s) required for the propagation of feature annotation.</text>
</comment>
<feature type="domain" description="Chitin-binding type-1" evidence="14">
    <location>
        <begin position="406"/>
        <end position="474"/>
    </location>
</feature>
<dbReference type="Gene3D" id="3.10.350.10">
    <property type="entry name" value="LysM domain"/>
    <property type="match status" value="2"/>
</dbReference>
<dbReference type="InterPro" id="IPR001002">
    <property type="entry name" value="Chitin-bd_1"/>
</dbReference>
<dbReference type="InterPro" id="IPR001223">
    <property type="entry name" value="Glyco_hydro18_cat"/>
</dbReference>
<gene>
    <name evidence="17" type="ORF">K432DRAFT_308939</name>
</gene>
<feature type="signal peptide" evidence="13">
    <location>
        <begin position="1"/>
        <end position="24"/>
    </location>
</feature>
<dbReference type="PANTHER" id="PTHR47700">
    <property type="entry name" value="V CHITINASE, PUTATIVE (AFU_ORTHOLOGUE AFUA_6G13720)-RELATED"/>
    <property type="match status" value="1"/>
</dbReference>
<keyword evidence="11" id="KW-1015">Disulfide bond</keyword>
<dbReference type="SMART" id="SM00636">
    <property type="entry name" value="Glyco_18"/>
    <property type="match status" value="1"/>
</dbReference>
<dbReference type="GO" id="GO:0000272">
    <property type="term" value="P:polysaccharide catabolic process"/>
    <property type="evidence" value="ECO:0007669"/>
    <property type="project" value="UniProtKB-KW"/>
</dbReference>
<evidence type="ECO:0000256" key="3">
    <source>
        <dbReference type="ARBA" id="ARBA00012729"/>
    </source>
</evidence>
<evidence type="ECO:0000256" key="12">
    <source>
        <dbReference type="RuleBase" id="RU000489"/>
    </source>
</evidence>
<dbReference type="SUPFAM" id="SSF57016">
    <property type="entry name" value="Plant lectins/antimicrobial peptides"/>
    <property type="match status" value="1"/>
</dbReference>
<keyword evidence="9 12" id="KW-0326">Glycosidase</keyword>
<dbReference type="InterPro" id="IPR001579">
    <property type="entry name" value="Glyco_hydro_18_chit_AS"/>
</dbReference>
<comment type="catalytic activity">
    <reaction evidence="1">
        <text>Random endo-hydrolysis of N-acetyl-beta-D-glucosaminide (1-&gt;4)-beta-linkages in chitin and chitodextrins.</text>
        <dbReference type="EC" id="3.2.1.14"/>
    </reaction>
</comment>
<feature type="disulfide bond" evidence="11">
    <location>
        <begin position="468"/>
        <end position="472"/>
    </location>
</feature>
<dbReference type="SUPFAM" id="SSF54106">
    <property type="entry name" value="LysM domain"/>
    <property type="match status" value="2"/>
</dbReference>
<dbReference type="PROSITE" id="PS50941">
    <property type="entry name" value="CHIT_BIND_I_2"/>
    <property type="match status" value="1"/>
</dbReference>
<dbReference type="InterPro" id="IPR018392">
    <property type="entry name" value="LysM"/>
</dbReference>
<dbReference type="EC" id="3.2.1.14" evidence="3"/>
<evidence type="ECO:0000259" key="14">
    <source>
        <dbReference type="PROSITE" id="PS50941"/>
    </source>
</evidence>